<name>A0ABV5H4Y9_9FLAO</name>
<reference evidence="1 2" key="1">
    <citation type="submission" date="2024-09" db="EMBL/GenBank/DDBJ databases">
        <authorList>
            <person name="Sun Q."/>
            <person name="Mori K."/>
        </authorList>
    </citation>
    <scope>NUCLEOTIDE SEQUENCE [LARGE SCALE GENOMIC DNA]</scope>
    <source>
        <strain evidence="1 2">CECT 8365</strain>
    </source>
</reference>
<feature type="non-terminal residue" evidence="1">
    <location>
        <position position="2452"/>
    </location>
</feature>
<accession>A0ABV5H4Y9</accession>
<proteinExistence type="predicted"/>
<protein>
    <recommendedName>
        <fullName evidence="3">Gliding motility-associated-like protein</fullName>
    </recommendedName>
</protein>
<dbReference type="Pfam" id="PF13573">
    <property type="entry name" value="SprB"/>
    <property type="match status" value="5"/>
</dbReference>
<keyword evidence="2" id="KW-1185">Reference proteome</keyword>
<dbReference type="Proteomes" id="UP001589562">
    <property type="component" value="Unassembled WGS sequence"/>
</dbReference>
<evidence type="ECO:0000313" key="1">
    <source>
        <dbReference type="EMBL" id="MFB9106945.1"/>
    </source>
</evidence>
<dbReference type="EMBL" id="JBHMFE010000001">
    <property type="protein sequence ID" value="MFB9106945.1"/>
    <property type="molecule type" value="Genomic_DNA"/>
</dbReference>
<gene>
    <name evidence="1" type="ORF">ACFFVK_00010</name>
</gene>
<organism evidence="1 2">
    <name type="scientific">Flavobacterium gyeonganense</name>
    <dbReference type="NCBI Taxonomy" id="1310418"/>
    <lineage>
        <taxon>Bacteria</taxon>
        <taxon>Pseudomonadati</taxon>
        <taxon>Bacteroidota</taxon>
        <taxon>Flavobacteriia</taxon>
        <taxon>Flavobacteriales</taxon>
        <taxon>Flavobacteriaceae</taxon>
        <taxon>Flavobacterium</taxon>
    </lineage>
</organism>
<dbReference type="RefSeq" id="WP_379679266.1">
    <property type="nucleotide sequence ID" value="NZ_JBHMFE010000001.1"/>
</dbReference>
<evidence type="ECO:0008006" key="3">
    <source>
        <dbReference type="Google" id="ProtNLM"/>
    </source>
</evidence>
<sequence>MKKPTILKIALLFLFILLSNIGSSQNLKPFVRQYNQQLKGDILVIGNNILNRRSVSNNGNVTSPNTAYNGTGFNGDFDMRYINIDNGATSGIFSSSSANLTVPNNQAPADPCYRIAYAALYWSGTLKSPADRSNINKVKIKVPNTSNNSYQDITGTIIHDITTSAGGINPDNTQAYACFAEITSLLSPTNPNGTYTVANVVASQGFNGGTGNSAGWSLFIVYEDSSLPSKAISTFNGFTARAQGGGPNNTVISGFTTIPTGPVKARFAFAALEGDYGYTGDYLQINGTTITPARRPLQNGQNNFFNSSINSLNTSFTDRVPNSTNTLGFDTGVIDIDPSSNIIKNNDTSATITLGTSSDIFIYYFTAFSVDIIAPKVILTKAVKDASNNDASNADVHLGDVLTYELGFENEGNDNARSYVITDELPINTEFNFPADILTLPTGMTMPTTAAGNQFVQYNATTRVLTFNVPNNLLKINDPKSQIRFKVKVVDDCSKLTNACSNLIKNTAYSNYLGTNNTGTFNDQSYTSVAGCTIIPQSTNFLVGVDACKNRRQELCGANMTISASGGYKSYSWSTSPTGSPVIGTSQTLTVTQPGTYYVYNTANPPCVDLQEIITVEPFNQFKTNPIIEYADNKESNGSIIVCPDNGKPLPKIFLCGANDSRLLDTKITGATSIVWEKTTCLPPAALSDLCANEGSACENQWVSAGPNGPTFLANAAGQYRVTINSGICFNRYYFNVYKNELTINETHKDIICNNKGNITVDKLTGYEYVLANASGTNITGYQDSNVFDIWNAGTYIVKYRLKGVARTCEYKTHTIEIRRIDLNATVDNPNVHPLCYGEKGSIQVSASDGLSGYYFALYDVGTLVQQVGPLSSRVHEFSNLTPGKYYEVEVTTRDASNNVQCRQRVGKYINGTASDIQVTGRIIEPLTSCGPGKIKVSAQQGNWGFSFFVNGSTEPQASSLNDNTDPNAIIILASTPGDYTVLVRDSKLCTKTITVNVPDNTKPIYTISHTNSNCYDDPARIDVNLTSGGNGYSIEYSINNGGTFQSSPTFLNLAPGTYNVVVRYGITFTSEWNGQQTKFCTDPAQQVIISGPTSAVTASAGVAELAGCGPLQAGQPTGLIRFTNVEGGLTPYQYSFDGGVTWQASPQKYVVSSTVPYDLRVRDNNGCFYKIPYNVILDPKPQDPSIDNNITPIYNCDGSATATVVVNTPTTSNGTTYTYEYYMKTGSAAPVANTPITSNVFQNVPAGTHTVIVKYNVQTVSTYSNLLQEDFGRGGDTQSPGINPVYCWEKQDGNTDAFASCPALDGWHSWLLNDGDYVVTNALLPDHDPDFRWILPKDHTAVLNNTPTITNGRFLAVNIGELQKGAVLYSKTINDILPNQDMSVSLYMINLLKASNALASPQLTVRLVKNGVVVGTPIDFPLIPRDEKWHSTTDLAGGQIFKLNPGNNTSLEFQILSNLAEIQGNDLAIDDILVYQIPKACGNEIEIPVVINTNGAFNAPTPGTQNAKCSTSNDGSITITATNFDTAAGFYYSIDNGASFINSKTSPVTISGLGVGVYKVIVKNNTTPQACSFSFDSEIKAPQAILIVQVDKTNPTCTTAGNITVTTVTGGTGSYQYQLSNSSGIVAPFQTNKTFSNVAQGTYTIQVKDANDCLSPASAPITITNPTSPTAILAGATDWCHTPSNPATLVVTASGGVGPYTYKLDNNTPITTNTFNNVAPGTHTIVVTDSNNCTATIPNIIIETQLQLSATLLQDLTCLVDASINTAVTGGYAGPYTYTVSRNNGAATAVTSFPYTATLAGNYVFTVTDSKGCSATSNTIVVSPKTTPTLTTNKTDITCNDANNGTITVTASNGATTVYTYAIKLSSAAAYTTQSTNQFTGLAAGTYNIKVIDSKGCESAVSNVTIVNPIAVTGNIGTTPLKCSASGTVPAVVTVTASGGSGSYQYSFNGASNFTSSNTYSTTSAGTVTAYIKDSNNCQIGPLSITIGMLEPITDITIVDNGYDCSTTPVGGQVAITAVKTGTSTSISYQIISGPAGYNTASNSTGIFQGLAAGSYVFQATDTQTNCTFTKPHTISGIPAITAGGSVTAPISCYGGTGNIQFTVSGVSTSGYDYVVRNSANTTVDSKTNQTASTVNLNNLSAGSYTITVTDIKTKCPATYSVTLTQPSAVLSITNAVGTNINCNNDNSQITVTATGGTPAYTYAYAINPSTVPTSAYASGSVFTIDTNSGANLAWDIYVKDANGCTAKRTVNITPDGTPSLTVSVDNQCTGSGSGFTITATPSSTSLAPLSYSIGGATGTFQSSPVFTVSAGTYTVHIKDANGCVVPSSAVTVYPQLTATSAVTRELSCSPTTPEAQITVTASGGRTSYTYEVSTNGGTSYSAMATNVYTASASGTYTFRITDANSCTVTTTATVNSISSPTVSASQVNASCNGNSNGSVTLTGSGGSGGY</sequence>
<comment type="caution">
    <text evidence="1">The sequence shown here is derived from an EMBL/GenBank/DDBJ whole genome shotgun (WGS) entry which is preliminary data.</text>
</comment>
<dbReference type="InterPro" id="IPR025667">
    <property type="entry name" value="SprB_repeat"/>
</dbReference>
<evidence type="ECO:0000313" key="2">
    <source>
        <dbReference type="Proteomes" id="UP001589562"/>
    </source>
</evidence>